<feature type="transmembrane region" description="Helical" evidence="2">
    <location>
        <begin position="218"/>
        <end position="241"/>
    </location>
</feature>
<evidence type="ECO:0008006" key="5">
    <source>
        <dbReference type="Google" id="ProtNLM"/>
    </source>
</evidence>
<evidence type="ECO:0000256" key="2">
    <source>
        <dbReference type="SAM" id="Phobius"/>
    </source>
</evidence>
<dbReference type="EMBL" id="ML180030">
    <property type="protein sequence ID" value="THU79399.1"/>
    <property type="molecule type" value="Genomic_DNA"/>
</dbReference>
<protein>
    <recommendedName>
        <fullName evidence="5">Family A G protein-coupled receptor-like protein</fullName>
    </recommendedName>
</protein>
<reference evidence="3 4" key="1">
    <citation type="journal article" date="2019" name="Nat. Ecol. Evol.">
        <title>Megaphylogeny resolves global patterns of mushroom evolution.</title>
        <authorList>
            <person name="Varga T."/>
            <person name="Krizsan K."/>
            <person name="Foldi C."/>
            <person name="Dima B."/>
            <person name="Sanchez-Garcia M."/>
            <person name="Sanchez-Ramirez S."/>
            <person name="Szollosi G.J."/>
            <person name="Szarkandi J.G."/>
            <person name="Papp V."/>
            <person name="Albert L."/>
            <person name="Andreopoulos W."/>
            <person name="Angelini C."/>
            <person name="Antonin V."/>
            <person name="Barry K.W."/>
            <person name="Bougher N.L."/>
            <person name="Buchanan P."/>
            <person name="Buyck B."/>
            <person name="Bense V."/>
            <person name="Catcheside P."/>
            <person name="Chovatia M."/>
            <person name="Cooper J."/>
            <person name="Damon W."/>
            <person name="Desjardin D."/>
            <person name="Finy P."/>
            <person name="Geml J."/>
            <person name="Haridas S."/>
            <person name="Hughes K."/>
            <person name="Justo A."/>
            <person name="Karasinski D."/>
            <person name="Kautmanova I."/>
            <person name="Kiss B."/>
            <person name="Kocsube S."/>
            <person name="Kotiranta H."/>
            <person name="LaButti K.M."/>
            <person name="Lechner B.E."/>
            <person name="Liimatainen K."/>
            <person name="Lipzen A."/>
            <person name="Lukacs Z."/>
            <person name="Mihaltcheva S."/>
            <person name="Morgado L.N."/>
            <person name="Niskanen T."/>
            <person name="Noordeloos M.E."/>
            <person name="Ohm R.A."/>
            <person name="Ortiz-Santana B."/>
            <person name="Ovrebo C."/>
            <person name="Racz N."/>
            <person name="Riley R."/>
            <person name="Savchenko A."/>
            <person name="Shiryaev A."/>
            <person name="Soop K."/>
            <person name="Spirin V."/>
            <person name="Szebenyi C."/>
            <person name="Tomsovsky M."/>
            <person name="Tulloss R.E."/>
            <person name="Uehling J."/>
            <person name="Grigoriev I.V."/>
            <person name="Vagvolgyi C."/>
            <person name="Papp T."/>
            <person name="Martin F.M."/>
            <person name="Miettinen O."/>
            <person name="Hibbett D.S."/>
            <person name="Nagy L.G."/>
        </authorList>
    </citation>
    <scope>NUCLEOTIDE SEQUENCE [LARGE SCALE GENOMIC DNA]</scope>
    <source>
        <strain evidence="3 4">CBS 962.96</strain>
    </source>
</reference>
<proteinExistence type="predicted"/>
<accession>A0A4S8KU81</accession>
<sequence>MQQSRVLGEGDIIAIRLWIAPTAVIGLLYGVHAVLSLITFGLLCGLKTKAQISLFTLTILTMLTSTFNVALDLWFNLVELSLRGQHHPDSNRTLNLANNISIGQQYTDRLNFLISDGIVVWRAWVLFPRNRKMKAILILCMIISIAGTYLETAFITSRAVGLKDFKLKQRKIYLMPICVLLTNVTATSLIGYKAWYHHMAIKRNLDTTDCSVVKIRKILVFLTESGLVYCVLWVIYAAIVIFTEDDNNILYELYSSAMPDISAIYPILIILVVRLENSTRKQGDCNTMLSQSIRFASEHGTNSDSKRSISKMESSTKGGKNATGFVLTVEAGQKSSN</sequence>
<dbReference type="OrthoDB" id="3174319at2759"/>
<dbReference type="Proteomes" id="UP000297245">
    <property type="component" value="Unassembled WGS sequence"/>
</dbReference>
<evidence type="ECO:0000313" key="3">
    <source>
        <dbReference type="EMBL" id="THU79399.1"/>
    </source>
</evidence>
<feature type="transmembrane region" description="Helical" evidence="2">
    <location>
        <begin position="172"/>
        <end position="195"/>
    </location>
</feature>
<feature type="transmembrane region" description="Helical" evidence="2">
    <location>
        <begin position="12"/>
        <end position="40"/>
    </location>
</feature>
<name>A0A4S8KU81_DENBC</name>
<keyword evidence="2" id="KW-0812">Transmembrane</keyword>
<keyword evidence="4" id="KW-1185">Reference proteome</keyword>
<gene>
    <name evidence="3" type="ORF">K435DRAFT_973176</name>
</gene>
<evidence type="ECO:0000256" key="1">
    <source>
        <dbReference type="SAM" id="MobiDB-lite"/>
    </source>
</evidence>
<evidence type="ECO:0000313" key="4">
    <source>
        <dbReference type="Proteomes" id="UP000297245"/>
    </source>
</evidence>
<dbReference type="AlphaFoldDB" id="A0A4S8KU81"/>
<keyword evidence="2" id="KW-1133">Transmembrane helix</keyword>
<organism evidence="3 4">
    <name type="scientific">Dendrothele bispora (strain CBS 962.96)</name>
    <dbReference type="NCBI Taxonomy" id="1314807"/>
    <lineage>
        <taxon>Eukaryota</taxon>
        <taxon>Fungi</taxon>
        <taxon>Dikarya</taxon>
        <taxon>Basidiomycota</taxon>
        <taxon>Agaricomycotina</taxon>
        <taxon>Agaricomycetes</taxon>
        <taxon>Agaricomycetidae</taxon>
        <taxon>Agaricales</taxon>
        <taxon>Agaricales incertae sedis</taxon>
        <taxon>Dendrothele</taxon>
    </lineage>
</organism>
<feature type="region of interest" description="Disordered" evidence="1">
    <location>
        <begin position="299"/>
        <end position="321"/>
    </location>
</feature>
<keyword evidence="2" id="KW-0472">Membrane</keyword>
<feature type="transmembrane region" description="Helical" evidence="2">
    <location>
        <begin position="253"/>
        <end position="273"/>
    </location>
</feature>
<feature type="transmembrane region" description="Helical" evidence="2">
    <location>
        <begin position="136"/>
        <end position="160"/>
    </location>
</feature>
<feature type="transmembrane region" description="Helical" evidence="2">
    <location>
        <begin position="52"/>
        <end position="75"/>
    </location>
</feature>